<accession>A0A4R5W1N6</accession>
<evidence type="ECO:0008006" key="5">
    <source>
        <dbReference type="Google" id="ProtNLM"/>
    </source>
</evidence>
<dbReference type="Proteomes" id="UP000294829">
    <property type="component" value="Unassembled WGS sequence"/>
</dbReference>
<dbReference type="RefSeq" id="WP_133328025.1">
    <property type="nucleotide sequence ID" value="NZ_SMYL01000004.1"/>
</dbReference>
<evidence type="ECO:0000256" key="1">
    <source>
        <dbReference type="SAM" id="MobiDB-lite"/>
    </source>
</evidence>
<proteinExistence type="predicted"/>
<gene>
    <name evidence="3" type="ORF">E2I14_10070</name>
</gene>
<dbReference type="AlphaFoldDB" id="A0A4R5W1N6"/>
<keyword evidence="4" id="KW-1185">Reference proteome</keyword>
<evidence type="ECO:0000313" key="4">
    <source>
        <dbReference type="Proteomes" id="UP000294829"/>
    </source>
</evidence>
<organism evidence="3 4">
    <name type="scientific">Sapientia aquatica</name>
    <dbReference type="NCBI Taxonomy" id="1549640"/>
    <lineage>
        <taxon>Bacteria</taxon>
        <taxon>Pseudomonadati</taxon>
        <taxon>Pseudomonadota</taxon>
        <taxon>Betaproteobacteria</taxon>
        <taxon>Burkholderiales</taxon>
        <taxon>Oxalobacteraceae</taxon>
        <taxon>Sapientia</taxon>
    </lineage>
</organism>
<dbReference type="OrthoDB" id="8780485at2"/>
<dbReference type="EMBL" id="SMYL01000004">
    <property type="protein sequence ID" value="TDK65934.1"/>
    <property type="molecule type" value="Genomic_DNA"/>
</dbReference>
<feature type="region of interest" description="Disordered" evidence="1">
    <location>
        <begin position="36"/>
        <end position="83"/>
    </location>
</feature>
<keyword evidence="2" id="KW-0732">Signal</keyword>
<feature type="signal peptide" evidence="2">
    <location>
        <begin position="1"/>
        <end position="22"/>
    </location>
</feature>
<protein>
    <recommendedName>
        <fullName evidence="5">Sugar transporter</fullName>
    </recommendedName>
</protein>
<sequence>MTLFSRFVTSFIAIGLTLSVCACGQKGKLVIPVKPPAISTPYPTPVAKPEKSPDAGSAAKPAAPVEQPKVETPPNPGSLFESK</sequence>
<reference evidence="3 4" key="1">
    <citation type="submission" date="2019-03" db="EMBL/GenBank/DDBJ databases">
        <title>Sapientia aquatica gen. nov., sp. nov., isolated from a crater lake.</title>
        <authorList>
            <person name="Felfoldi T."/>
            <person name="Szabo A."/>
            <person name="Toth E."/>
            <person name="Schumann P."/>
            <person name="Keki Z."/>
            <person name="Marialigeti K."/>
            <person name="Mathe I."/>
        </authorList>
    </citation>
    <scope>NUCLEOTIDE SEQUENCE [LARGE SCALE GENOMIC DNA]</scope>
    <source>
        <strain evidence="3 4">SA-152</strain>
    </source>
</reference>
<evidence type="ECO:0000313" key="3">
    <source>
        <dbReference type="EMBL" id="TDK65934.1"/>
    </source>
</evidence>
<feature type="chain" id="PRO_5020864601" description="Sugar transporter" evidence="2">
    <location>
        <begin position="23"/>
        <end position="83"/>
    </location>
</feature>
<dbReference type="PROSITE" id="PS51257">
    <property type="entry name" value="PROKAR_LIPOPROTEIN"/>
    <property type="match status" value="1"/>
</dbReference>
<name>A0A4R5W1N6_9BURK</name>
<comment type="caution">
    <text evidence="3">The sequence shown here is derived from an EMBL/GenBank/DDBJ whole genome shotgun (WGS) entry which is preliminary data.</text>
</comment>
<evidence type="ECO:0000256" key="2">
    <source>
        <dbReference type="SAM" id="SignalP"/>
    </source>
</evidence>